<dbReference type="OrthoDB" id="8263000at2"/>
<dbReference type="RefSeq" id="WP_008157382.1">
    <property type="nucleotide sequence ID" value="NZ_JH976467.1"/>
</dbReference>
<dbReference type="EMBL" id="AGZP01000027">
    <property type="protein sequence ID" value="EKN07519.1"/>
    <property type="molecule type" value="Genomic_DNA"/>
</dbReference>
<dbReference type="Proteomes" id="UP000001218">
    <property type="component" value="Unassembled WGS sequence"/>
</dbReference>
<dbReference type="eggNOG" id="COG1239">
    <property type="taxonomic scope" value="Bacteria"/>
</dbReference>
<dbReference type="PATRIC" id="fig|999419.3.peg.2700"/>
<evidence type="ECO:0000313" key="2">
    <source>
        <dbReference type="Proteomes" id="UP000001218"/>
    </source>
</evidence>
<organism evidence="1 2">
    <name type="scientific">Parabacteroides johnsonii CL02T12C29</name>
    <dbReference type="NCBI Taxonomy" id="999419"/>
    <lineage>
        <taxon>Bacteria</taxon>
        <taxon>Pseudomonadati</taxon>
        <taxon>Bacteroidota</taxon>
        <taxon>Bacteroidia</taxon>
        <taxon>Bacteroidales</taxon>
        <taxon>Tannerellaceae</taxon>
        <taxon>Parabacteroides</taxon>
    </lineage>
</organism>
<dbReference type="HOGENOM" id="CLU_007876_0_0_10"/>
<gene>
    <name evidence="1" type="ORF">HMPREF1077_02631</name>
</gene>
<dbReference type="AlphaFoldDB" id="K5YWL1"/>
<evidence type="ECO:0000313" key="1">
    <source>
        <dbReference type="EMBL" id="EKN07519.1"/>
    </source>
</evidence>
<protein>
    <submittedName>
        <fullName evidence="1">Uncharacterized protein</fullName>
    </submittedName>
</protein>
<reference evidence="1 2" key="1">
    <citation type="submission" date="2012-02" db="EMBL/GenBank/DDBJ databases">
        <title>The Genome Sequence of Parabacteroides johnsonii CL02T12C29.</title>
        <authorList>
            <consortium name="The Broad Institute Genome Sequencing Platform"/>
            <person name="Earl A."/>
            <person name="Ward D."/>
            <person name="Feldgarden M."/>
            <person name="Gevers D."/>
            <person name="Zitomersky N.L."/>
            <person name="Coyne M.J."/>
            <person name="Comstock L.E."/>
            <person name="Young S.K."/>
            <person name="Zeng Q."/>
            <person name="Gargeya S."/>
            <person name="Fitzgerald M."/>
            <person name="Haas B."/>
            <person name="Abouelleil A."/>
            <person name="Alvarado L."/>
            <person name="Arachchi H.M."/>
            <person name="Berlin A."/>
            <person name="Chapman S.B."/>
            <person name="Gearin G."/>
            <person name="Goldberg J."/>
            <person name="Griggs A."/>
            <person name="Gujja S."/>
            <person name="Hansen M."/>
            <person name="Heiman D."/>
            <person name="Howarth C."/>
            <person name="Larimer J."/>
            <person name="Lui A."/>
            <person name="MacDonald P.J.P."/>
            <person name="McCowen C."/>
            <person name="Montmayeur A."/>
            <person name="Murphy C."/>
            <person name="Neiman D."/>
            <person name="Pearson M."/>
            <person name="Priest M."/>
            <person name="Roberts A."/>
            <person name="Saif S."/>
            <person name="Shea T."/>
            <person name="Sisk P."/>
            <person name="Stolte C."/>
            <person name="Sykes S."/>
            <person name="Wortman J."/>
            <person name="Nusbaum C."/>
            <person name="Birren B."/>
        </authorList>
    </citation>
    <scope>NUCLEOTIDE SEQUENCE [LARGE SCALE GENOMIC DNA]</scope>
    <source>
        <strain evidence="1 2">CL02T12C29</strain>
    </source>
</reference>
<name>K5YWL1_9BACT</name>
<proteinExistence type="predicted"/>
<sequence>MDERKEPYIEQQSVEDALYTKSQAQTLDEVQRLAGQVWTDYNVHDPGVTMGDITNHVLEELDYKLGFPLADYCTEQESAFTPERFGLFLPEKVYTTQPVTVEDYRRLFLVNIPDIDDVHLVCDPHTGGYTIRILLSPFRAENEKKICEQVKALYHRYRNLCEFLSGEVEILKPNELEFQAEFEIEPGEDASVVLARLYTTILRYLSGTVRVATPDEATASDISPEEWLEGATGAMRSVVPEQQQTEHELYRQLLMVKGIRSFTTCYLTKDGKPQTNFSQGFGLHIPTNKNELHVKIRQEHETPVLDFITFLNWLETLYQTGRRRMLTQEEQRSKHYWSIPDAAYRDIFIHDSILGDFPACYHLPTVEEQEDSGFVNYLKSYDRIIQQGLEEVKGLPHLLSLEPKDGYNLNKRHLREAKKQYLDFLDKLYGVDSDPTWLAEENSYGETKEDTLRRRMNFLHHVAHLTCNRSRARDILSYKEGNNTPVAKEWFCHLLGLESSDEHIVSNVLPKYNLRIVERRTEKSLVERFDSLLMNERMLNQDKVEPVPYEELAFDEAKKLDEYNRMRAELEYFNENRISGNLFRGGTDLANYWTVQYGPEEYLLLHHNQKQKAWTNLGRADSREQLNTLANILCRFLRELNQACETVYIMEPVLADPARAFRLILVLPSWTQRFNLGNFQMHCEEILQALLPAHLFIETYWLNERKMKKFEACYHQWIRSLTDPHIGNYKSTLLQVIDELLNTDTEKGKLI</sequence>
<accession>K5YWL1</accession>
<comment type="caution">
    <text evidence="1">The sequence shown here is derived from an EMBL/GenBank/DDBJ whole genome shotgun (WGS) entry which is preliminary data.</text>
</comment>